<keyword evidence="3" id="KW-1185">Reference proteome</keyword>
<gene>
    <name evidence="2" type="ORF">EV356DRAFT_530829</name>
</gene>
<reference evidence="2" key="1">
    <citation type="journal article" date="2020" name="Stud. Mycol.">
        <title>101 Dothideomycetes genomes: a test case for predicting lifestyles and emergence of pathogens.</title>
        <authorList>
            <person name="Haridas S."/>
            <person name="Albert R."/>
            <person name="Binder M."/>
            <person name="Bloem J."/>
            <person name="Labutti K."/>
            <person name="Salamov A."/>
            <person name="Andreopoulos B."/>
            <person name="Baker S."/>
            <person name="Barry K."/>
            <person name="Bills G."/>
            <person name="Bluhm B."/>
            <person name="Cannon C."/>
            <person name="Castanera R."/>
            <person name="Culley D."/>
            <person name="Daum C."/>
            <person name="Ezra D."/>
            <person name="Gonzalez J."/>
            <person name="Henrissat B."/>
            <person name="Kuo A."/>
            <person name="Liang C."/>
            <person name="Lipzen A."/>
            <person name="Lutzoni F."/>
            <person name="Magnuson J."/>
            <person name="Mondo S."/>
            <person name="Nolan M."/>
            <person name="Ohm R."/>
            <person name="Pangilinan J."/>
            <person name="Park H.-J."/>
            <person name="Ramirez L."/>
            <person name="Alfaro M."/>
            <person name="Sun H."/>
            <person name="Tritt A."/>
            <person name="Yoshinaga Y."/>
            <person name="Zwiers L.-H."/>
            <person name="Turgeon B."/>
            <person name="Goodwin S."/>
            <person name="Spatafora J."/>
            <person name="Crous P."/>
            <person name="Grigoriev I."/>
        </authorList>
    </citation>
    <scope>NUCLEOTIDE SEQUENCE</scope>
    <source>
        <strain evidence="2">Tuck. ex Michener</strain>
    </source>
</reference>
<evidence type="ECO:0000313" key="2">
    <source>
        <dbReference type="EMBL" id="KAF2236548.1"/>
    </source>
</evidence>
<accession>A0A6A6HFE1</accession>
<dbReference type="OrthoDB" id="3944128at2759"/>
<feature type="non-terminal residue" evidence="2">
    <location>
        <position position="1"/>
    </location>
</feature>
<dbReference type="EMBL" id="ML991784">
    <property type="protein sequence ID" value="KAF2236548.1"/>
    <property type="molecule type" value="Genomic_DNA"/>
</dbReference>
<evidence type="ECO:0000256" key="1">
    <source>
        <dbReference type="SAM" id="MobiDB-lite"/>
    </source>
</evidence>
<organism evidence="2 3">
    <name type="scientific">Viridothelium virens</name>
    <name type="common">Speckled blister lichen</name>
    <name type="synonym">Trypethelium virens</name>
    <dbReference type="NCBI Taxonomy" id="1048519"/>
    <lineage>
        <taxon>Eukaryota</taxon>
        <taxon>Fungi</taxon>
        <taxon>Dikarya</taxon>
        <taxon>Ascomycota</taxon>
        <taxon>Pezizomycotina</taxon>
        <taxon>Dothideomycetes</taxon>
        <taxon>Dothideomycetes incertae sedis</taxon>
        <taxon>Trypetheliales</taxon>
        <taxon>Trypetheliaceae</taxon>
        <taxon>Viridothelium</taxon>
    </lineage>
</organism>
<feature type="compositionally biased region" description="Low complexity" evidence="1">
    <location>
        <begin position="53"/>
        <end position="84"/>
    </location>
</feature>
<evidence type="ECO:0000313" key="3">
    <source>
        <dbReference type="Proteomes" id="UP000800092"/>
    </source>
</evidence>
<feature type="compositionally biased region" description="Low complexity" evidence="1">
    <location>
        <begin position="105"/>
        <end position="122"/>
    </location>
</feature>
<dbReference type="Proteomes" id="UP000800092">
    <property type="component" value="Unassembled WGS sequence"/>
</dbReference>
<feature type="compositionally biased region" description="Polar residues" evidence="1">
    <location>
        <begin position="18"/>
        <end position="40"/>
    </location>
</feature>
<dbReference type="AlphaFoldDB" id="A0A6A6HFE1"/>
<protein>
    <submittedName>
        <fullName evidence="2">Uncharacterized protein</fullName>
    </submittedName>
</protein>
<sequence length="866" mass="81161">AAGGNIISAVNGAGDLSAGQQNAETPAPASQQADPTTPSTGAAAGGNIVSAENGAGAPSAGQPNAQAPAPATQQAATPALSPAPGDNGNNDPSIPQDGDPAVSSAQQAGAPNPVAAAPNTPAAAAAAPAQTVVGGQTISADPANSGGAVVGSQTLQPGAQTTIDSTPVSVGQQGSVAIGTSSTVNVASAPQQIDGQTIAADPSNSGGVVVAGQTLQPGAQTTINNTPVSVGQAGTIAVGGSTTVNAASAPQVLGGQTVAADPSNSGGVVIAGQTLAPGAQTTINQTPVSVGQGGTVAIGSSTVNVAPAGVPAAVTPAPAAATIGSQVVSADPVDPGALVVGGSQTLQQGQVTTIGNTPVSVAPGGVVVAGGAGGSSTIPLQAAQSPAPVAVATIGGQAISATSGQPVAVGGTTLTPGGAPATVGGQVVSLGSQGLIVGSSTAAYSGPGAATTPAAAAVTLGDITYTASSGSPFIIGSNTLSVGGPAATVSGQIVSLGSQGVVVGSSTVGYSAASTGGEGAVVIIGGNLYSASSGAPLIIGSTTLSAGGPAVTIDGQRISVGSQGVVIGSTVEPYSTISPQSESPEAAVTLGLQVYTALESSGKVVLGSITLMPGGPAQTLSGKVVSAASSGIVIDGTTQSFSTPAPVIDGITAASEASFTIAGHSYTALEVAGRQGEIVVPGANPGSSITLSVGGPAATISGQVISAASTGLVVGSQTVPYVSAIPTSDPLEVEAPFSVGGSSFTAFEVSGHSGELVIPGASVTLSVGGAATIINGETISAASNGVVVDGSTEAFETVTAATLPTISGATIGPWDRSSLTNSPSFSSPTSSPSGSPISSSGTSRLFLPWQWIAVATVLSSILCLFS</sequence>
<name>A0A6A6HFE1_VIRVR</name>
<feature type="region of interest" description="Disordered" evidence="1">
    <location>
        <begin position="1"/>
        <end position="122"/>
    </location>
</feature>
<proteinExistence type="predicted"/>